<dbReference type="PANTHER" id="PTHR10272:SF0">
    <property type="entry name" value="PLATELET-ACTIVATING FACTOR ACETYLHYDROLASE"/>
    <property type="match status" value="1"/>
</dbReference>
<evidence type="ECO:0000313" key="5">
    <source>
        <dbReference type="Proteomes" id="UP001500305"/>
    </source>
</evidence>
<keyword evidence="5" id="KW-1185">Reference proteome</keyword>
<proteinExistence type="predicted"/>
<dbReference type="Proteomes" id="UP001500305">
    <property type="component" value="Unassembled WGS sequence"/>
</dbReference>
<accession>A0ABN3EJF2</accession>
<evidence type="ECO:0000256" key="2">
    <source>
        <dbReference type="ARBA" id="ARBA00022963"/>
    </source>
</evidence>
<evidence type="ECO:0000256" key="1">
    <source>
        <dbReference type="ARBA" id="ARBA00022801"/>
    </source>
</evidence>
<organism evidence="4 5">
    <name type="scientific">Kitasatospora cystarginea</name>
    <dbReference type="NCBI Taxonomy" id="58350"/>
    <lineage>
        <taxon>Bacteria</taxon>
        <taxon>Bacillati</taxon>
        <taxon>Actinomycetota</taxon>
        <taxon>Actinomycetes</taxon>
        <taxon>Kitasatosporales</taxon>
        <taxon>Streptomycetaceae</taxon>
        <taxon>Kitasatospora</taxon>
    </lineage>
</organism>
<reference evidence="4 5" key="1">
    <citation type="journal article" date="2019" name="Int. J. Syst. Evol. Microbiol.">
        <title>The Global Catalogue of Microorganisms (GCM) 10K type strain sequencing project: providing services to taxonomists for standard genome sequencing and annotation.</title>
        <authorList>
            <consortium name="The Broad Institute Genomics Platform"/>
            <consortium name="The Broad Institute Genome Sequencing Center for Infectious Disease"/>
            <person name="Wu L."/>
            <person name="Ma J."/>
        </authorList>
    </citation>
    <scope>NUCLEOTIDE SEQUENCE [LARGE SCALE GENOMIC DNA]</scope>
    <source>
        <strain evidence="4 5">JCM 7356</strain>
    </source>
</reference>
<gene>
    <name evidence="4" type="ORF">GCM10010430_50670</name>
</gene>
<dbReference type="Pfam" id="PF03403">
    <property type="entry name" value="PAF-AH_p_II"/>
    <property type="match status" value="1"/>
</dbReference>
<keyword evidence="1" id="KW-0378">Hydrolase</keyword>
<dbReference type="EMBL" id="BAAATR010000025">
    <property type="protein sequence ID" value="GAA2260468.1"/>
    <property type="molecule type" value="Genomic_DNA"/>
</dbReference>
<dbReference type="SUPFAM" id="SSF53474">
    <property type="entry name" value="alpha/beta-Hydrolases"/>
    <property type="match status" value="1"/>
</dbReference>
<keyword evidence="3" id="KW-0443">Lipid metabolism</keyword>
<evidence type="ECO:0000256" key="3">
    <source>
        <dbReference type="ARBA" id="ARBA00023098"/>
    </source>
</evidence>
<evidence type="ECO:0000313" key="4">
    <source>
        <dbReference type="EMBL" id="GAA2260468.1"/>
    </source>
</evidence>
<sequence length="414" mass="44024">MLDMTHDFSISRRAVTRSVLLGSAAMLLGAGGRAYADSRATAAGPSSGDAVLTLPAPTGRHPVGCQPVYLVDDSRRDPWDPAIPVRELMLTVFYPTRDVTGLVPAPQLPPQAADAFGEIASLGPLRLPSAGVDWGATRSHSFAGAAALPGRRPVLVYSPGGGDPRGLGTSLAEDLASHGAVVVLVDHPGDAAAVEFPDVTTFRHELLRTTNLPPRDPRDQPPVARTMIDSRIADLHFVLDRLGQAADLPLPRGLAETLDLRRVGVYGHSVGGSAVAEVMHEDRRVRAGINLEGYLDYPPAAPGAAAEPFPVVAEGADRPLLLLGSEGFNRREELDRSWSALAALSGRWVRSARVADANHWIFTDYAAMLPQLQTAGLMTAAGRDALIGTVDPSVSVPEVHHVVRRFFAWHLAAR</sequence>
<comment type="caution">
    <text evidence="4">The sequence shown here is derived from an EMBL/GenBank/DDBJ whole genome shotgun (WGS) entry which is preliminary data.</text>
</comment>
<keyword evidence="2" id="KW-0442">Lipid degradation</keyword>
<protein>
    <submittedName>
        <fullName evidence="4">Lipase</fullName>
    </submittedName>
</protein>
<name>A0ABN3EJF2_9ACTN</name>
<dbReference type="Gene3D" id="3.40.50.1820">
    <property type="entry name" value="alpha/beta hydrolase"/>
    <property type="match status" value="1"/>
</dbReference>
<dbReference type="InterPro" id="IPR029058">
    <property type="entry name" value="AB_hydrolase_fold"/>
</dbReference>
<dbReference type="PANTHER" id="PTHR10272">
    <property type="entry name" value="PLATELET-ACTIVATING FACTOR ACETYLHYDROLASE"/>
    <property type="match status" value="1"/>
</dbReference>